<evidence type="ECO:0000313" key="1">
    <source>
        <dbReference type="EMBL" id="OAF99006.1"/>
    </source>
</evidence>
<dbReference type="RefSeq" id="XP_018029372.1">
    <property type="nucleotide sequence ID" value="XM_018179740.1"/>
</dbReference>
<dbReference type="Proteomes" id="UP000077069">
    <property type="component" value="Unassembled WGS sequence"/>
</dbReference>
<dbReference type="GeneID" id="28763226"/>
<name>A0A177BX97_9PLEO</name>
<dbReference type="InParanoid" id="A0A177BX97"/>
<dbReference type="AlphaFoldDB" id="A0A177BX97"/>
<protein>
    <submittedName>
        <fullName evidence="1">Uncharacterized protein</fullName>
    </submittedName>
</protein>
<keyword evidence="2" id="KW-1185">Reference proteome</keyword>
<sequence length="90" mass="9609">MTRACPTHGRAVVAPTLCRPLEGFANLAALISQSCWLTALAFSEISRGEVLAPTQAEVRSSDHDPGHSAGLRIVVEFSTFVEVVVVILSF</sequence>
<accession>A0A177BX97</accession>
<evidence type="ECO:0000313" key="2">
    <source>
        <dbReference type="Proteomes" id="UP000077069"/>
    </source>
</evidence>
<dbReference type="PROSITE" id="PS51257">
    <property type="entry name" value="PROKAR_LIPOPROTEIN"/>
    <property type="match status" value="1"/>
</dbReference>
<gene>
    <name evidence="1" type="ORF">CC84DRAFT_1169728</name>
</gene>
<proteinExistence type="predicted"/>
<reference evidence="1 2" key="1">
    <citation type="submission" date="2016-05" db="EMBL/GenBank/DDBJ databases">
        <title>Comparative analysis of secretome profiles of manganese(II)-oxidizing ascomycete fungi.</title>
        <authorList>
            <consortium name="DOE Joint Genome Institute"/>
            <person name="Zeiner C.A."/>
            <person name="Purvine S.O."/>
            <person name="Zink E.M."/>
            <person name="Wu S."/>
            <person name="Pasa-Tolic L."/>
            <person name="Chaput D.L."/>
            <person name="Haridas S."/>
            <person name="Grigoriev I.V."/>
            <person name="Santelli C.M."/>
            <person name="Hansel C.M."/>
        </authorList>
    </citation>
    <scope>NUCLEOTIDE SEQUENCE [LARGE SCALE GENOMIC DNA]</scope>
    <source>
        <strain evidence="1 2">AP3s5-JAC2a</strain>
    </source>
</reference>
<organism evidence="1 2">
    <name type="scientific">Paraphaeosphaeria sporulosa</name>
    <dbReference type="NCBI Taxonomy" id="1460663"/>
    <lineage>
        <taxon>Eukaryota</taxon>
        <taxon>Fungi</taxon>
        <taxon>Dikarya</taxon>
        <taxon>Ascomycota</taxon>
        <taxon>Pezizomycotina</taxon>
        <taxon>Dothideomycetes</taxon>
        <taxon>Pleosporomycetidae</taxon>
        <taxon>Pleosporales</taxon>
        <taxon>Massarineae</taxon>
        <taxon>Didymosphaeriaceae</taxon>
        <taxon>Paraphaeosphaeria</taxon>
    </lineage>
</organism>
<dbReference type="EMBL" id="KV441563">
    <property type="protein sequence ID" value="OAF99006.1"/>
    <property type="molecule type" value="Genomic_DNA"/>
</dbReference>